<dbReference type="AlphaFoldDB" id="M5RMP5"/>
<comment type="caution">
    <text evidence="3">The sequence shown here is derived from an EMBL/GenBank/DDBJ whole genome shotgun (WGS) entry which is preliminary data.</text>
</comment>
<dbReference type="EMBL" id="ANOG01000347">
    <property type="protein sequence ID" value="EMI20598.1"/>
    <property type="molecule type" value="Genomic_DNA"/>
</dbReference>
<keyword evidence="1" id="KW-0472">Membrane</keyword>
<evidence type="ECO:0000313" key="3">
    <source>
        <dbReference type="EMBL" id="EMI20598.1"/>
    </source>
</evidence>
<keyword evidence="4" id="KW-1185">Reference proteome</keyword>
<keyword evidence="2" id="KW-0732">Signal</keyword>
<evidence type="ECO:0000313" key="4">
    <source>
        <dbReference type="Proteomes" id="UP000011991"/>
    </source>
</evidence>
<feature type="transmembrane region" description="Helical" evidence="1">
    <location>
        <begin position="87"/>
        <end position="109"/>
    </location>
</feature>
<name>M5RMP5_9BACT</name>
<organism evidence="3 4">
    <name type="scientific">Rhodopirellula maiorica SM1</name>
    <dbReference type="NCBI Taxonomy" id="1265738"/>
    <lineage>
        <taxon>Bacteria</taxon>
        <taxon>Pseudomonadati</taxon>
        <taxon>Planctomycetota</taxon>
        <taxon>Planctomycetia</taxon>
        <taxon>Pirellulales</taxon>
        <taxon>Pirellulaceae</taxon>
        <taxon>Novipirellula</taxon>
    </lineage>
</organism>
<dbReference type="Proteomes" id="UP000011991">
    <property type="component" value="Unassembled WGS sequence"/>
</dbReference>
<sequence length="151" mass="16242">MGAICVLFLLVTQASAADTALRSSQSGSLASCCGDGDCSTVAIAADSEREFHAEGIATFFSKLVDTRDFPARWYCGTWSLDVGWLHIVSDVAIFGAYFAIPLVLMGFFASSPRFALSSSDLVICPRLFCRVESHTLSKPDCFGGRCIGYQD</sequence>
<evidence type="ECO:0000256" key="2">
    <source>
        <dbReference type="SAM" id="SignalP"/>
    </source>
</evidence>
<keyword evidence="3" id="KW-0808">Transferase</keyword>
<dbReference type="GO" id="GO:0016301">
    <property type="term" value="F:kinase activity"/>
    <property type="evidence" value="ECO:0007669"/>
    <property type="project" value="UniProtKB-KW"/>
</dbReference>
<gene>
    <name evidence="3" type="ORF">RMSM_02473</name>
</gene>
<reference evidence="3 4" key="1">
    <citation type="journal article" date="2013" name="Mar. Genomics">
        <title>Expression of sulfatases in Rhodopirellula baltica and the diversity of sulfatases in the genus Rhodopirellula.</title>
        <authorList>
            <person name="Wegner C.E."/>
            <person name="Richter-Heitmann T."/>
            <person name="Klindworth A."/>
            <person name="Klockow C."/>
            <person name="Richter M."/>
            <person name="Achstetter T."/>
            <person name="Glockner F.O."/>
            <person name="Harder J."/>
        </authorList>
    </citation>
    <scope>NUCLEOTIDE SEQUENCE [LARGE SCALE GENOMIC DNA]</scope>
    <source>
        <strain evidence="3 4">SM1</strain>
    </source>
</reference>
<evidence type="ECO:0000256" key="1">
    <source>
        <dbReference type="SAM" id="Phobius"/>
    </source>
</evidence>
<keyword evidence="3" id="KW-0418">Kinase</keyword>
<keyword evidence="1" id="KW-1133">Transmembrane helix</keyword>
<dbReference type="OrthoDB" id="231918at2"/>
<feature type="signal peptide" evidence="2">
    <location>
        <begin position="1"/>
        <end position="16"/>
    </location>
</feature>
<feature type="chain" id="PRO_5004070633" evidence="2">
    <location>
        <begin position="17"/>
        <end position="151"/>
    </location>
</feature>
<accession>M5RMP5</accession>
<protein>
    <submittedName>
        <fullName evidence="3">Sensory box sensor histidine kinase/response regulator</fullName>
    </submittedName>
</protein>
<keyword evidence="1" id="KW-0812">Transmembrane</keyword>
<dbReference type="RefSeq" id="WP_008695572.1">
    <property type="nucleotide sequence ID" value="NZ_ANOG01000347.1"/>
</dbReference>
<proteinExistence type="predicted"/>
<dbReference type="PATRIC" id="fig|1265738.3.peg.2482"/>